<keyword evidence="4" id="KW-0007">Acetylation</keyword>
<feature type="coiled-coil region" evidence="7">
    <location>
        <begin position="29"/>
        <end position="74"/>
    </location>
</feature>
<dbReference type="InterPro" id="IPR017901">
    <property type="entry name" value="C-CAP_CF_C-like"/>
</dbReference>
<dbReference type="PANTHER" id="PTHR15139">
    <property type="entry name" value="TUBULIN FOLDING COFACTOR C"/>
    <property type="match status" value="1"/>
</dbReference>
<dbReference type="Gene3D" id="2.160.20.70">
    <property type="match status" value="1"/>
</dbReference>
<keyword evidence="5" id="KW-0143">Chaperone</keyword>
<feature type="domain" description="C-CAP/cofactor C-like" evidence="9">
    <location>
        <begin position="142"/>
        <end position="303"/>
    </location>
</feature>
<protein>
    <recommendedName>
        <fullName evidence="9">C-CAP/cofactor C-like domain-containing protein</fullName>
    </recommendedName>
</protein>
<dbReference type="GO" id="GO:0015631">
    <property type="term" value="F:tubulin binding"/>
    <property type="evidence" value="ECO:0007669"/>
    <property type="project" value="InterPro"/>
</dbReference>
<evidence type="ECO:0000256" key="6">
    <source>
        <dbReference type="ARBA" id="ARBA00026055"/>
    </source>
</evidence>
<dbReference type="InterPro" id="IPR038397">
    <property type="entry name" value="TBCC_N_sf"/>
</dbReference>
<name>A0A8H3I668_9AGAM</name>
<keyword evidence="3" id="KW-0963">Cytoplasm</keyword>
<evidence type="ECO:0000256" key="5">
    <source>
        <dbReference type="ARBA" id="ARBA00023186"/>
    </source>
</evidence>
<dbReference type="InterPro" id="IPR031925">
    <property type="entry name" value="TBCC_N"/>
</dbReference>
<organism evidence="10 11">
    <name type="scientific">Rhizoctonia solani</name>
    <dbReference type="NCBI Taxonomy" id="456999"/>
    <lineage>
        <taxon>Eukaryota</taxon>
        <taxon>Fungi</taxon>
        <taxon>Dikarya</taxon>
        <taxon>Basidiomycota</taxon>
        <taxon>Agaricomycotina</taxon>
        <taxon>Agaricomycetes</taxon>
        <taxon>Cantharellales</taxon>
        <taxon>Ceratobasidiaceae</taxon>
        <taxon>Rhizoctonia</taxon>
    </lineage>
</organism>
<dbReference type="Pfam" id="PF07986">
    <property type="entry name" value="TBCC"/>
    <property type="match status" value="1"/>
</dbReference>
<dbReference type="GO" id="GO:0007021">
    <property type="term" value="P:tubulin complex assembly"/>
    <property type="evidence" value="ECO:0007669"/>
    <property type="project" value="TreeGrafter"/>
</dbReference>
<evidence type="ECO:0000313" key="11">
    <source>
        <dbReference type="Proteomes" id="UP000663827"/>
    </source>
</evidence>
<dbReference type="InterPro" id="IPR016098">
    <property type="entry name" value="CAP/MinC_C"/>
</dbReference>
<feature type="region of interest" description="Disordered" evidence="8">
    <location>
        <begin position="108"/>
        <end position="141"/>
    </location>
</feature>
<dbReference type="Pfam" id="PF16752">
    <property type="entry name" value="TBCC_N"/>
    <property type="match status" value="1"/>
</dbReference>
<comment type="subunit">
    <text evidence="6">Supercomplex made of cofactors A to E. Cofactors A and D function by capturing and stabilizing tubulin in a quasi-native conformation. Cofactor E binds to the cofactor D-tubulin complex; interaction with cofactor C then causes the release of tubulin polypeptides that are committed to the native state.</text>
</comment>
<dbReference type="AlphaFoldDB" id="A0A8H3I668"/>
<feature type="region of interest" description="Disordered" evidence="8">
    <location>
        <begin position="323"/>
        <end position="348"/>
    </location>
</feature>
<dbReference type="GO" id="GO:0007023">
    <property type="term" value="P:post-chaperonin tubulin folding pathway"/>
    <property type="evidence" value="ECO:0007669"/>
    <property type="project" value="InterPro"/>
</dbReference>
<evidence type="ECO:0000256" key="8">
    <source>
        <dbReference type="SAM" id="MobiDB-lite"/>
    </source>
</evidence>
<evidence type="ECO:0000256" key="3">
    <source>
        <dbReference type="ARBA" id="ARBA00022490"/>
    </source>
</evidence>
<keyword evidence="7" id="KW-0175">Coiled coil</keyword>
<comment type="similarity">
    <text evidence="2">Belongs to the TBCC family.</text>
</comment>
<dbReference type="EMBL" id="CAJNJQ010006465">
    <property type="protein sequence ID" value="CAE7228911.1"/>
    <property type="molecule type" value="Genomic_DNA"/>
</dbReference>
<proteinExistence type="inferred from homology"/>
<dbReference type="InterPro" id="IPR027684">
    <property type="entry name" value="TBCC"/>
</dbReference>
<comment type="subcellular location">
    <subcellularLocation>
        <location evidence="1">Cytoplasm</location>
    </subcellularLocation>
</comment>
<evidence type="ECO:0000259" key="9">
    <source>
        <dbReference type="PROSITE" id="PS51329"/>
    </source>
</evidence>
<dbReference type="GO" id="GO:0005737">
    <property type="term" value="C:cytoplasm"/>
    <property type="evidence" value="ECO:0007669"/>
    <property type="project" value="UniProtKB-SubCell"/>
</dbReference>
<dbReference type="InterPro" id="IPR006599">
    <property type="entry name" value="CARP_motif"/>
</dbReference>
<sequence>MRPALNIRCVPISSLDFIMSDSFDYSEFVAGLKAQIQELEDALSQNKAADTKTIDQLSASIAKLRAQVNEAVATGHLPTYDQRLCEERVSSLESSLAKLRANTKPKSKFSFKSSINPKPTAQTPSNNSASNASGVGLASKQPSTATSTARISINNHHHKLLTFANAEGWDPSGSTSEQSVVITIGELSDCFVDLVSGISPNVNALHVQGLKRTVLYAGKIQGSVLLHDCVQCTIIVSTHQFRMHTSNTTDVYLDVSSNPVIEKCGDIRFGSYPSSGGTATAAEPSRPEMSGNGLPYVVQDFDWMGATPSPHWSVIDSPTFQLPTAASSDSPDPILNKLLPQFTSNQQS</sequence>
<dbReference type="SMART" id="SM00673">
    <property type="entry name" value="CARP"/>
    <property type="match status" value="2"/>
</dbReference>
<dbReference type="Proteomes" id="UP000663827">
    <property type="component" value="Unassembled WGS sequence"/>
</dbReference>
<evidence type="ECO:0000256" key="1">
    <source>
        <dbReference type="ARBA" id="ARBA00004496"/>
    </source>
</evidence>
<dbReference type="PANTHER" id="PTHR15139:SF0">
    <property type="entry name" value="TUBULIN-SPECIFIC CHAPERONE C"/>
    <property type="match status" value="1"/>
</dbReference>
<evidence type="ECO:0000256" key="2">
    <source>
        <dbReference type="ARBA" id="ARBA00008848"/>
    </source>
</evidence>
<accession>A0A8H3I668</accession>
<comment type="caution">
    <text evidence="10">The sequence shown here is derived from an EMBL/GenBank/DDBJ whole genome shotgun (WGS) entry which is preliminary data.</text>
</comment>
<dbReference type="InterPro" id="IPR012945">
    <property type="entry name" value="Tubulin-bd_cofactor_C_dom"/>
</dbReference>
<evidence type="ECO:0000256" key="7">
    <source>
        <dbReference type="SAM" id="Coils"/>
    </source>
</evidence>
<evidence type="ECO:0000313" key="10">
    <source>
        <dbReference type="EMBL" id="CAE7228911.1"/>
    </source>
</evidence>
<reference evidence="10" key="1">
    <citation type="submission" date="2021-01" db="EMBL/GenBank/DDBJ databases">
        <authorList>
            <person name="Kaushik A."/>
        </authorList>
    </citation>
    <scope>NUCLEOTIDE SEQUENCE</scope>
    <source>
        <strain evidence="10">AG5</strain>
    </source>
</reference>
<dbReference type="PROSITE" id="PS51329">
    <property type="entry name" value="C_CAP_COFACTOR_C"/>
    <property type="match status" value="1"/>
</dbReference>
<dbReference type="Gene3D" id="1.20.58.1250">
    <property type="entry name" value="Tubulin Binding Cofactor C, N-terminal domain"/>
    <property type="match status" value="1"/>
</dbReference>
<gene>
    <name evidence="10" type="ORF">RDB_LOCUS181294</name>
</gene>
<evidence type="ECO:0000256" key="4">
    <source>
        <dbReference type="ARBA" id="ARBA00022990"/>
    </source>
</evidence>
<feature type="compositionally biased region" description="Polar residues" evidence="8">
    <location>
        <begin position="115"/>
        <end position="124"/>
    </location>
</feature>